<dbReference type="Proteomes" id="UP000582659">
    <property type="component" value="Unassembled WGS sequence"/>
</dbReference>
<proteinExistence type="predicted"/>
<keyword evidence="1" id="KW-0677">Repeat</keyword>
<name>A0A1I7SW40_BURXY</name>
<dbReference type="Pfam" id="PF13499">
    <property type="entry name" value="EF-hand_7"/>
    <property type="match status" value="2"/>
</dbReference>
<feature type="compositionally biased region" description="Low complexity" evidence="3">
    <location>
        <begin position="16"/>
        <end position="33"/>
    </location>
</feature>
<protein>
    <submittedName>
        <fullName evidence="5">(pine wood nematode) hypothetical protein</fullName>
    </submittedName>
</protein>
<dbReference type="Gene3D" id="1.10.238.10">
    <property type="entry name" value="EF-hand"/>
    <property type="match status" value="3"/>
</dbReference>
<gene>
    <name evidence="5" type="ORF">BXYJ_LOCUS4367</name>
</gene>
<dbReference type="SUPFAM" id="SSF47473">
    <property type="entry name" value="EF-hand"/>
    <property type="match status" value="1"/>
</dbReference>
<accession>A0A1I7SW40</accession>
<dbReference type="WBParaSite" id="BXY_1727000.1">
    <property type="protein sequence ID" value="BXY_1727000.1"/>
    <property type="gene ID" value="BXY_1727000"/>
</dbReference>
<dbReference type="Proteomes" id="UP000095284">
    <property type="component" value="Unplaced"/>
</dbReference>
<dbReference type="OrthoDB" id="26525at2759"/>
<evidence type="ECO:0000313" key="7">
    <source>
        <dbReference type="Proteomes" id="UP000095284"/>
    </source>
</evidence>
<dbReference type="InterPro" id="IPR011992">
    <property type="entry name" value="EF-hand-dom_pair"/>
</dbReference>
<dbReference type="EMBL" id="CAJFDI010000002">
    <property type="protein sequence ID" value="CAD5216113.1"/>
    <property type="molecule type" value="Genomic_DNA"/>
</dbReference>
<dbReference type="PROSITE" id="PS00018">
    <property type="entry name" value="EF_HAND_1"/>
    <property type="match status" value="2"/>
</dbReference>
<evidence type="ECO:0000313" key="5">
    <source>
        <dbReference type="EMBL" id="CAD5216113.1"/>
    </source>
</evidence>
<dbReference type="CDD" id="cd00051">
    <property type="entry name" value="EFh"/>
    <property type="match status" value="1"/>
</dbReference>
<dbReference type="Proteomes" id="UP000659654">
    <property type="component" value="Unassembled WGS sequence"/>
</dbReference>
<organism evidence="7 9">
    <name type="scientific">Bursaphelenchus xylophilus</name>
    <name type="common">Pinewood nematode worm</name>
    <name type="synonym">Aphelenchoides xylophilus</name>
    <dbReference type="NCBI Taxonomy" id="6326"/>
    <lineage>
        <taxon>Eukaryota</taxon>
        <taxon>Metazoa</taxon>
        <taxon>Ecdysozoa</taxon>
        <taxon>Nematoda</taxon>
        <taxon>Chromadorea</taxon>
        <taxon>Rhabditida</taxon>
        <taxon>Tylenchina</taxon>
        <taxon>Tylenchomorpha</taxon>
        <taxon>Aphelenchoidea</taxon>
        <taxon>Aphelenchoididae</taxon>
        <taxon>Bursaphelenchus</taxon>
    </lineage>
</organism>
<feature type="domain" description="EF-hand" evidence="4">
    <location>
        <begin position="284"/>
        <end position="319"/>
    </location>
</feature>
<feature type="region of interest" description="Disordered" evidence="3">
    <location>
        <begin position="113"/>
        <end position="135"/>
    </location>
</feature>
<dbReference type="AlphaFoldDB" id="A0A1I7SW40"/>
<dbReference type="GO" id="GO:0016460">
    <property type="term" value="C:myosin II complex"/>
    <property type="evidence" value="ECO:0007669"/>
    <property type="project" value="TreeGrafter"/>
</dbReference>
<keyword evidence="8" id="KW-1185">Reference proteome</keyword>
<dbReference type="PANTHER" id="PTHR23048:SF0">
    <property type="entry name" value="CALMODULIN LIKE 3"/>
    <property type="match status" value="1"/>
</dbReference>
<feature type="domain" description="EF-hand" evidence="4">
    <location>
        <begin position="207"/>
        <end position="242"/>
    </location>
</feature>
<dbReference type="eggNOG" id="KOG0027">
    <property type="taxonomic scope" value="Eukaryota"/>
</dbReference>
<dbReference type="InterPro" id="IPR002048">
    <property type="entry name" value="EF_hand_dom"/>
</dbReference>
<evidence type="ECO:0000259" key="4">
    <source>
        <dbReference type="PROSITE" id="PS50222"/>
    </source>
</evidence>
<feature type="compositionally biased region" description="Acidic residues" evidence="3">
    <location>
        <begin position="36"/>
        <end position="46"/>
    </location>
</feature>
<evidence type="ECO:0000256" key="2">
    <source>
        <dbReference type="ARBA" id="ARBA00022837"/>
    </source>
</evidence>
<feature type="region of interest" description="Disordered" evidence="3">
    <location>
        <begin position="154"/>
        <end position="179"/>
    </location>
</feature>
<feature type="domain" description="EF-hand" evidence="4">
    <location>
        <begin position="320"/>
        <end position="352"/>
    </location>
</feature>
<reference evidence="6" key="2">
    <citation type="submission" date="2020-08" db="EMBL/GenBank/DDBJ databases">
        <authorList>
            <person name="Kikuchi T."/>
        </authorList>
    </citation>
    <scope>NUCLEOTIDE SEQUENCE</scope>
    <source>
        <strain evidence="5">Ka4C1</strain>
    </source>
</reference>
<evidence type="ECO:0000313" key="8">
    <source>
        <dbReference type="Proteomes" id="UP000659654"/>
    </source>
</evidence>
<reference evidence="9" key="1">
    <citation type="submission" date="2016-11" db="UniProtKB">
        <authorList>
            <consortium name="WormBaseParasite"/>
        </authorList>
    </citation>
    <scope>IDENTIFICATION</scope>
</reference>
<feature type="domain" description="EF-hand" evidence="4">
    <location>
        <begin position="243"/>
        <end position="278"/>
    </location>
</feature>
<dbReference type="PROSITE" id="PS50222">
    <property type="entry name" value="EF_HAND_2"/>
    <property type="match status" value="4"/>
</dbReference>
<dbReference type="FunFam" id="1.10.238.10:FF:000001">
    <property type="entry name" value="Calmodulin 1"/>
    <property type="match status" value="1"/>
</dbReference>
<keyword evidence="2" id="KW-0106">Calcium</keyword>
<dbReference type="InterPro" id="IPR018247">
    <property type="entry name" value="EF_Hand_1_Ca_BS"/>
</dbReference>
<evidence type="ECO:0000256" key="3">
    <source>
        <dbReference type="SAM" id="MobiDB-lite"/>
    </source>
</evidence>
<evidence type="ECO:0000313" key="9">
    <source>
        <dbReference type="WBParaSite" id="BXY_1727000.1"/>
    </source>
</evidence>
<dbReference type="PANTHER" id="PTHR23048">
    <property type="entry name" value="MYOSIN LIGHT CHAIN 1, 3"/>
    <property type="match status" value="1"/>
</dbReference>
<sequence length="352" mass="38983">MTREKSSFLDGLVGVSGASSTSSMDSPTNSSITDLSTDEDDFLDLEEAQRMLDEAKKRRFKQEMGPGSADSSEKMGSGWLAALWDGSRFWMCGLGGAEPTSLAIVEAAHPPPMSGGWPSSTALTAPRQEQSSADWLSDQQRLLRAWRAREKKKLETTGVDLGSRRSTAPTPSRGPQPHWKPLPLACTATSATMADAVTEALEQLTADQIEQFRKYFNMFDKEQKGFIRANQVGQILRTMGQAFEDRDLKQLIKEFDSDGSGEIEFEEFAAMVANFVVSAEDNDGLEEELREAFRLYDKEGNGYINVSDLREILRALDDNVSEEELDEMIAEIDTDGSGTVDFDEFMEMMSGE</sequence>
<feature type="region of interest" description="Disordered" evidence="3">
    <location>
        <begin position="16"/>
        <end position="74"/>
    </location>
</feature>
<feature type="compositionally biased region" description="Basic and acidic residues" evidence="3">
    <location>
        <begin position="47"/>
        <end position="56"/>
    </location>
</feature>
<dbReference type="SMART" id="SM00054">
    <property type="entry name" value="EFh"/>
    <property type="match status" value="4"/>
</dbReference>
<evidence type="ECO:0000313" key="6">
    <source>
        <dbReference type="EMBL" id="CAG9098769.1"/>
    </source>
</evidence>
<dbReference type="EMBL" id="CAJFCV020000002">
    <property type="protein sequence ID" value="CAG9098769.1"/>
    <property type="molecule type" value="Genomic_DNA"/>
</dbReference>
<feature type="compositionally biased region" description="Polar residues" evidence="3">
    <location>
        <begin position="117"/>
        <end position="135"/>
    </location>
</feature>
<dbReference type="GO" id="GO:0005509">
    <property type="term" value="F:calcium ion binding"/>
    <property type="evidence" value="ECO:0007669"/>
    <property type="project" value="InterPro"/>
</dbReference>
<dbReference type="SMR" id="A0A1I7SW40"/>
<dbReference type="InterPro" id="IPR050230">
    <property type="entry name" value="CALM/Myosin/TropC-like"/>
</dbReference>
<evidence type="ECO:0000256" key="1">
    <source>
        <dbReference type="ARBA" id="ARBA00022737"/>
    </source>
</evidence>